<dbReference type="KEGG" id="nsg:H3L94_04045"/>
<proteinExistence type="predicted"/>
<accession>A0A7D7SJ52</accession>
<evidence type="ECO:0000313" key="2">
    <source>
        <dbReference type="EMBL" id="QMT41207.1"/>
    </source>
</evidence>
<dbReference type="InterPro" id="IPR005642">
    <property type="entry name" value="LysO"/>
</dbReference>
<name>A0A7D7SJ52_9NEIS</name>
<dbReference type="EMBL" id="CP059567">
    <property type="protein sequence ID" value="QMT41207.1"/>
    <property type="molecule type" value="Genomic_DNA"/>
</dbReference>
<sequence>MQSLLTLLAILTPLFVGFFIRLPKPWLRAVDRILAVLVYLILLLIGISLSQVGNLGQQLGGIAVSVLLLFACTMGLNLLVLCAFDHFRPWQRSLAAEEKKQRISIGGSIKQIACVAAGFALGWLLPPAWLPPESTGTYALMLLVFLVGLQLRGSGITLRQILLNKRGVQVALWFTASCLAGGLLFAALMPEVSWSKGLALASGFGWYSLSGIMMTEAYGPVWGSVALINDLSREFFALVFIPMIMPRFPGAAVGSGGATSLDFTLPVIRSSGGLEVVPMAISFGFIANVLPPVLMVVFSAWHF</sequence>
<gene>
    <name evidence="2" type="ORF">H3L94_04045</name>
</gene>
<dbReference type="Proteomes" id="UP000514752">
    <property type="component" value="Chromosome"/>
</dbReference>
<feature type="transmembrane region" description="Helical" evidence="1">
    <location>
        <begin position="170"/>
        <end position="189"/>
    </location>
</feature>
<protein>
    <submittedName>
        <fullName evidence="2">Lysine exporter LysO family protein</fullName>
    </submittedName>
</protein>
<dbReference type="PANTHER" id="PTHR35804:SF1">
    <property type="entry name" value="LYSINE EXPORTER LYSO"/>
    <property type="match status" value="1"/>
</dbReference>
<dbReference type="AlphaFoldDB" id="A0A7D7SJ52"/>
<dbReference type="Pfam" id="PF03956">
    <property type="entry name" value="Lys_export"/>
    <property type="match status" value="1"/>
</dbReference>
<evidence type="ECO:0000313" key="3">
    <source>
        <dbReference type="Proteomes" id="UP000514752"/>
    </source>
</evidence>
<keyword evidence="1" id="KW-0812">Transmembrane</keyword>
<evidence type="ECO:0000256" key="1">
    <source>
        <dbReference type="SAM" id="Phobius"/>
    </source>
</evidence>
<keyword evidence="1" id="KW-0472">Membrane</keyword>
<feature type="transmembrane region" description="Helical" evidence="1">
    <location>
        <begin position="105"/>
        <end position="125"/>
    </location>
</feature>
<feature type="transmembrane region" description="Helical" evidence="1">
    <location>
        <begin position="204"/>
        <end position="228"/>
    </location>
</feature>
<feature type="transmembrane region" description="Helical" evidence="1">
    <location>
        <begin position="137"/>
        <end position="158"/>
    </location>
</feature>
<feature type="transmembrane region" description="Helical" evidence="1">
    <location>
        <begin position="6"/>
        <end position="22"/>
    </location>
</feature>
<dbReference type="PANTHER" id="PTHR35804">
    <property type="entry name" value="LYSINE EXPORTER LYSO"/>
    <property type="match status" value="1"/>
</dbReference>
<reference evidence="2 3" key="1">
    <citation type="submission" date="2020-07" db="EMBL/GenBank/DDBJ databases">
        <title>Genomic diversity of species in the Neisseriaceae family.</title>
        <authorList>
            <person name="Vincent A.T."/>
            <person name="Bernet E."/>
            <person name="Veyrier F.J."/>
        </authorList>
    </citation>
    <scope>NUCLEOTIDE SEQUENCE [LARGE SCALE GENOMIC DNA]</scope>
    <source>
        <strain evidence="2 3">DSM 22244</strain>
    </source>
</reference>
<dbReference type="RefSeq" id="WP_009118495.1">
    <property type="nucleotide sequence ID" value="NZ_CP059567.1"/>
</dbReference>
<keyword evidence="1" id="KW-1133">Transmembrane helix</keyword>
<feature type="transmembrane region" description="Helical" evidence="1">
    <location>
        <begin position="34"/>
        <end position="53"/>
    </location>
</feature>
<dbReference type="GO" id="GO:0015661">
    <property type="term" value="F:L-lysine efflux transmembrane transporter activity"/>
    <property type="evidence" value="ECO:0007669"/>
    <property type="project" value="InterPro"/>
</dbReference>
<organism evidence="2 3">
    <name type="scientific">Neisseria shayeganii</name>
    <dbReference type="NCBI Taxonomy" id="607712"/>
    <lineage>
        <taxon>Bacteria</taxon>
        <taxon>Pseudomonadati</taxon>
        <taxon>Pseudomonadota</taxon>
        <taxon>Betaproteobacteria</taxon>
        <taxon>Neisseriales</taxon>
        <taxon>Neisseriaceae</taxon>
        <taxon>Neisseria</taxon>
    </lineage>
</organism>
<dbReference type="GO" id="GO:0005886">
    <property type="term" value="C:plasma membrane"/>
    <property type="evidence" value="ECO:0007669"/>
    <property type="project" value="TreeGrafter"/>
</dbReference>
<feature type="transmembrane region" description="Helical" evidence="1">
    <location>
        <begin position="59"/>
        <end position="84"/>
    </location>
</feature>
<feature type="transmembrane region" description="Helical" evidence="1">
    <location>
        <begin position="235"/>
        <end position="256"/>
    </location>
</feature>
<feature type="transmembrane region" description="Helical" evidence="1">
    <location>
        <begin position="276"/>
        <end position="301"/>
    </location>
</feature>